<protein>
    <recommendedName>
        <fullName evidence="5">Secreted protein</fullName>
    </recommendedName>
</protein>
<accession>A0AA37BZ52</accession>
<dbReference type="Proteomes" id="UP001051844">
    <property type="component" value="Unassembled WGS sequence"/>
</dbReference>
<feature type="region of interest" description="Disordered" evidence="1">
    <location>
        <begin position="1"/>
        <end position="23"/>
    </location>
</feature>
<evidence type="ECO:0000313" key="4">
    <source>
        <dbReference type="Proteomes" id="UP001051844"/>
    </source>
</evidence>
<evidence type="ECO:0000313" key="3">
    <source>
        <dbReference type="EMBL" id="GHI47505.1"/>
    </source>
</evidence>
<organism evidence="3 4">
    <name type="scientific">Streptomyces albidoflavus</name>
    <dbReference type="NCBI Taxonomy" id="1886"/>
    <lineage>
        <taxon>Bacteria</taxon>
        <taxon>Bacillati</taxon>
        <taxon>Actinomycetota</taxon>
        <taxon>Actinomycetes</taxon>
        <taxon>Kitasatosporales</taxon>
        <taxon>Streptomycetaceae</taxon>
        <taxon>Streptomyces</taxon>
        <taxon>Streptomyces albidoflavus group</taxon>
    </lineage>
</organism>
<keyword evidence="2" id="KW-0472">Membrane</keyword>
<feature type="compositionally biased region" description="Low complexity" evidence="1">
    <location>
        <begin position="1"/>
        <end position="15"/>
    </location>
</feature>
<keyword evidence="2" id="KW-1133">Transmembrane helix</keyword>
<name>A0AA37BZ52_9ACTN</name>
<dbReference type="EMBL" id="BNDZ01000005">
    <property type="protein sequence ID" value="GHI47505.1"/>
    <property type="molecule type" value="Genomic_DNA"/>
</dbReference>
<evidence type="ECO:0000256" key="2">
    <source>
        <dbReference type="SAM" id="Phobius"/>
    </source>
</evidence>
<proteinExistence type="predicted"/>
<feature type="transmembrane region" description="Helical" evidence="2">
    <location>
        <begin position="26"/>
        <end position="46"/>
    </location>
</feature>
<evidence type="ECO:0008006" key="5">
    <source>
        <dbReference type="Google" id="ProtNLM"/>
    </source>
</evidence>
<comment type="caution">
    <text evidence="3">The sequence shown here is derived from an EMBL/GenBank/DDBJ whole genome shotgun (WGS) entry which is preliminary data.</text>
</comment>
<reference evidence="3" key="1">
    <citation type="submission" date="2022-09" db="EMBL/GenBank/DDBJ databases">
        <title>Whole genome shotgun sequence of Streptomyces albidoflavus NBRC 12854.</title>
        <authorList>
            <person name="Komaki H."/>
            <person name="Tamura T."/>
        </authorList>
    </citation>
    <scope>NUCLEOTIDE SEQUENCE</scope>
    <source>
        <strain evidence="3">NBRC 12854</strain>
    </source>
</reference>
<dbReference type="AlphaFoldDB" id="A0AA37BZ52"/>
<gene>
    <name evidence="3" type="ORF">ScoT_36790</name>
</gene>
<dbReference type="RefSeq" id="WP_103506538.1">
    <property type="nucleotide sequence ID" value="NZ_BNDZ01000005.1"/>
</dbReference>
<sequence>MTTPDAVPAAPEENPAPAPRRRGRRLLTTGLPVLLVLAVCGGALAWTADVAAKADKKVATQRWGELAEPGKDPAARPYEGRHDTELSKLLLPVQEPFTLGPDMGERGNDAEVSGAEAAALAKDALRGMPQKLRREGEKQLERSGVQGMGMRSYARNDGDTFHAEISLGVLKDAKAARERHRNTVAVLRTLGVTKGPKVEDHREAACFRFKGERKQDVQEVYCTAAKDDRLVTLTAELPGDGSPRWAADLFQDQLDHLVSPGEYV</sequence>
<keyword evidence="2" id="KW-0812">Transmembrane</keyword>
<evidence type="ECO:0000256" key="1">
    <source>
        <dbReference type="SAM" id="MobiDB-lite"/>
    </source>
</evidence>